<feature type="chain" id="PRO_5046543574" description="NlpE N-terminal domain-containing protein" evidence="1">
    <location>
        <begin position="21"/>
        <end position="158"/>
    </location>
</feature>
<proteinExistence type="predicted"/>
<evidence type="ECO:0000256" key="1">
    <source>
        <dbReference type="SAM" id="SignalP"/>
    </source>
</evidence>
<name>A0ABS3YAN3_9BACT</name>
<dbReference type="PROSITE" id="PS51257">
    <property type="entry name" value="PROKAR_LIPOPROTEIN"/>
    <property type="match status" value="1"/>
</dbReference>
<feature type="signal peptide" evidence="1">
    <location>
        <begin position="1"/>
        <end position="20"/>
    </location>
</feature>
<organism evidence="2 3">
    <name type="scientific">Chitinophaga chungangae</name>
    <dbReference type="NCBI Taxonomy" id="2821488"/>
    <lineage>
        <taxon>Bacteria</taxon>
        <taxon>Pseudomonadati</taxon>
        <taxon>Bacteroidota</taxon>
        <taxon>Chitinophagia</taxon>
        <taxon>Chitinophagales</taxon>
        <taxon>Chitinophagaceae</taxon>
        <taxon>Chitinophaga</taxon>
    </lineage>
</organism>
<comment type="caution">
    <text evidence="2">The sequence shown here is derived from an EMBL/GenBank/DDBJ whole genome shotgun (WGS) entry which is preliminary data.</text>
</comment>
<protein>
    <recommendedName>
        <fullName evidence="4">NlpE N-terminal domain-containing protein</fullName>
    </recommendedName>
</protein>
<reference evidence="3" key="1">
    <citation type="submission" date="2021-03" db="EMBL/GenBank/DDBJ databases">
        <title>Assistant Professor.</title>
        <authorList>
            <person name="Huq M.A."/>
        </authorList>
    </citation>
    <scope>NUCLEOTIDE SEQUENCE [LARGE SCALE GENOMIC DNA]</scope>
    <source>
        <strain evidence="3">MAH-28</strain>
    </source>
</reference>
<evidence type="ECO:0000313" key="3">
    <source>
        <dbReference type="Proteomes" id="UP000679126"/>
    </source>
</evidence>
<evidence type="ECO:0000313" key="2">
    <source>
        <dbReference type="EMBL" id="MBO9151747.1"/>
    </source>
</evidence>
<evidence type="ECO:0008006" key="4">
    <source>
        <dbReference type="Google" id="ProtNLM"/>
    </source>
</evidence>
<dbReference type="Gene3D" id="2.40.128.640">
    <property type="match status" value="1"/>
</dbReference>
<dbReference type="EMBL" id="JAGHKP010000001">
    <property type="protein sequence ID" value="MBO9151747.1"/>
    <property type="molecule type" value="Genomic_DNA"/>
</dbReference>
<keyword evidence="3" id="KW-1185">Reference proteome</keyword>
<dbReference type="Proteomes" id="UP000679126">
    <property type="component" value="Unassembled WGS sequence"/>
</dbReference>
<gene>
    <name evidence="2" type="ORF">J7I43_05975</name>
</gene>
<dbReference type="RefSeq" id="WP_209144243.1">
    <property type="nucleotide sequence ID" value="NZ_JAGHKP010000001.1"/>
</dbReference>
<sequence length="158" mass="17263">MKTIVLTVSMLLFITAQSCSQNHQPDDAAAVYAASTPCSQGTRPLPGMDAEIGCELMKWKLVLHEHTFELHCEYGMTKASTKGFSKGKSLDLSGSWTIQKGTPAHPQATVYQLKDGKTHKNISFIRLSNELLHLLDADGHLMIGNGGWSYTLSKVTAK</sequence>
<keyword evidence="1" id="KW-0732">Signal</keyword>
<accession>A0ABS3YAN3</accession>